<reference evidence="4" key="1">
    <citation type="submission" date="2019-04" db="EMBL/GenBank/DDBJ databases">
        <title>Complete genome sequence of Sphingomonas sp. W1-2-3.</title>
        <authorList>
            <person name="Im W.T."/>
        </authorList>
    </citation>
    <scope>NUCLEOTIDE SEQUENCE [LARGE SCALE GENOMIC DNA]</scope>
    <source>
        <strain evidence="4">W1-2-3</strain>
    </source>
</reference>
<evidence type="ECO:0000313" key="3">
    <source>
        <dbReference type="EMBL" id="QCI78982.1"/>
    </source>
</evidence>
<proteinExistence type="predicted"/>
<feature type="region of interest" description="Disordered" evidence="1">
    <location>
        <begin position="191"/>
        <end position="212"/>
    </location>
</feature>
<accession>A0A4D7CBQ8</accession>
<feature type="transmembrane region" description="Helical" evidence="2">
    <location>
        <begin position="83"/>
        <end position="103"/>
    </location>
</feature>
<keyword evidence="2" id="KW-0812">Transmembrane</keyword>
<evidence type="ECO:0000256" key="2">
    <source>
        <dbReference type="SAM" id="Phobius"/>
    </source>
</evidence>
<name>A0A4D7CBQ8_9SPHN</name>
<dbReference type="EMBL" id="CP039704">
    <property type="protein sequence ID" value="QCI78982.1"/>
    <property type="molecule type" value="Genomic_DNA"/>
</dbReference>
<evidence type="ECO:0008006" key="5">
    <source>
        <dbReference type="Google" id="ProtNLM"/>
    </source>
</evidence>
<keyword evidence="4" id="KW-1185">Reference proteome</keyword>
<sequence length="212" mass="24025">MLLSMPWTGRRCPFPQHRRRSGVSCRSRRPDAHGLRPIFSLRYGRVAARHDSVTGFRHGCARRRWIRRVASVRSNDAQTFPELIRWIMIAIGWVMMVVGIIISPAPGPMGAPVFAVGLILVLRNSRWARRQYIKLQRRYPKILGPVRTGVLRQKTPMGFVRWFKGEAIDRGPSNAMAIVKAGRQWVADLIHGRQTPPDSPPKGPLSPRGKEG</sequence>
<dbReference type="Proteomes" id="UP000298714">
    <property type="component" value="Chromosome"/>
</dbReference>
<evidence type="ECO:0000313" key="4">
    <source>
        <dbReference type="Proteomes" id="UP000298714"/>
    </source>
</evidence>
<protein>
    <recommendedName>
        <fullName evidence="5">DUF454 family protein</fullName>
    </recommendedName>
</protein>
<dbReference type="Pfam" id="PF09656">
    <property type="entry name" value="PGPGW"/>
    <property type="match status" value="1"/>
</dbReference>
<keyword evidence="2" id="KW-1133">Transmembrane helix</keyword>
<dbReference type="AlphaFoldDB" id="A0A4D7CBQ8"/>
<gene>
    <name evidence="3" type="ORF">E6W36_03460</name>
</gene>
<dbReference type="KEGG" id="hgn:E6W36_03460"/>
<feature type="transmembrane region" description="Helical" evidence="2">
    <location>
        <begin position="109"/>
        <end position="128"/>
    </location>
</feature>
<organism evidence="3 4">
    <name type="scientific">Hankyongella ginsenosidimutans</name>
    <dbReference type="NCBI Taxonomy" id="1763828"/>
    <lineage>
        <taxon>Bacteria</taxon>
        <taxon>Pseudomonadati</taxon>
        <taxon>Pseudomonadota</taxon>
        <taxon>Alphaproteobacteria</taxon>
        <taxon>Sphingomonadales</taxon>
        <taxon>Sphingomonadaceae</taxon>
        <taxon>Hankyongella</taxon>
    </lineage>
</organism>
<dbReference type="InterPro" id="IPR019099">
    <property type="entry name" value="Uncharacterised_PGPGW_TM"/>
</dbReference>
<evidence type="ECO:0000256" key="1">
    <source>
        <dbReference type="SAM" id="MobiDB-lite"/>
    </source>
</evidence>
<keyword evidence="2" id="KW-0472">Membrane</keyword>